<evidence type="ECO:0000256" key="4">
    <source>
        <dbReference type="ARBA" id="ARBA00022915"/>
    </source>
</evidence>
<evidence type="ECO:0000256" key="12">
    <source>
        <dbReference type="NCBIfam" id="TIGR00036"/>
    </source>
</evidence>
<evidence type="ECO:0000256" key="7">
    <source>
        <dbReference type="ARBA" id="ARBA00023154"/>
    </source>
</evidence>
<evidence type="ECO:0000259" key="13">
    <source>
        <dbReference type="Pfam" id="PF01113"/>
    </source>
</evidence>
<comment type="similarity">
    <text evidence="1">Belongs to the DapB family.</text>
</comment>
<dbReference type="InterPro" id="IPR022663">
    <property type="entry name" value="DapB_C"/>
</dbReference>
<comment type="catalytic activity">
    <reaction evidence="10">
        <text>(S)-2,3,4,5-tetrahydrodipicolinate + NADP(+) + H2O = (2S,4S)-4-hydroxy-2,3,4,5-tetrahydrodipicolinate + NADPH + H(+)</text>
        <dbReference type="Rhea" id="RHEA:35331"/>
        <dbReference type="ChEBI" id="CHEBI:15377"/>
        <dbReference type="ChEBI" id="CHEBI:15378"/>
        <dbReference type="ChEBI" id="CHEBI:16845"/>
        <dbReference type="ChEBI" id="CHEBI:57783"/>
        <dbReference type="ChEBI" id="CHEBI:58349"/>
        <dbReference type="ChEBI" id="CHEBI:67139"/>
        <dbReference type="EC" id="1.17.1.8"/>
    </reaction>
</comment>
<dbReference type="EC" id="1.17.1.8" evidence="9 12"/>
<dbReference type="AlphaFoldDB" id="A0A239C0Q4"/>
<dbReference type="SUPFAM" id="SSF55347">
    <property type="entry name" value="Glyceraldehyde-3-phosphate dehydrogenase-like, C-terminal domain"/>
    <property type="match status" value="1"/>
</dbReference>
<dbReference type="NCBIfam" id="TIGR00036">
    <property type="entry name" value="dapB"/>
    <property type="match status" value="1"/>
</dbReference>
<protein>
    <recommendedName>
        <fullName evidence="9 12">4-hydroxy-tetrahydrodipicolinate reductase</fullName>
        <ecNumber evidence="9 12">1.17.1.8</ecNumber>
    </recommendedName>
</protein>
<dbReference type="GO" id="GO:0005829">
    <property type="term" value="C:cytosol"/>
    <property type="evidence" value="ECO:0007669"/>
    <property type="project" value="TreeGrafter"/>
</dbReference>
<comment type="pathway">
    <text evidence="8">Amino-acid biosynthesis; L-lysine biosynthesis via DAP pathway; (S)-tetrahydrodipicolinate from L-aspartate: step 4/4.</text>
</comment>
<dbReference type="Pfam" id="PF05173">
    <property type="entry name" value="DapB_C"/>
    <property type="match status" value="1"/>
</dbReference>
<sequence length="272" mass="27520">MIRVCFAGVTGWTAPPILAAIDAADDLVLTAGVARSAAGRPLSEVTASRGDGRVYGSVDDALAAEQVDVLVDYTSPAAVAGHVRAAVRAGVHTVVGTSGLTAGDLAELDRLAHDAGVGVVAAGNFSVMAAVLAHAAAVAAGSLSHWEVIDYAGAGKPDVPSGTAREVAELLAEVRRPEGAVPLAELHGPVEARGAEVSGTRVHSVRLPGFVVSTEVVFGGAGERLVVRHDAGDSPDVYVDGTLLAVRRVAEVPGLRRGLGSLLFDGRRPGPT</sequence>
<evidence type="ECO:0000256" key="8">
    <source>
        <dbReference type="ARBA" id="ARBA00037922"/>
    </source>
</evidence>
<dbReference type="Gene3D" id="3.40.50.720">
    <property type="entry name" value="NAD(P)-binding Rossmann-like Domain"/>
    <property type="match status" value="1"/>
</dbReference>
<dbReference type="EMBL" id="FZOH01000002">
    <property type="protein sequence ID" value="SNS13710.1"/>
    <property type="molecule type" value="Genomic_DNA"/>
</dbReference>
<evidence type="ECO:0000256" key="2">
    <source>
        <dbReference type="ARBA" id="ARBA00022605"/>
    </source>
</evidence>
<dbReference type="InterPro" id="IPR000846">
    <property type="entry name" value="DapB_N"/>
</dbReference>
<name>A0A239C0Q4_9ACTN</name>
<feature type="domain" description="Dihydrodipicolinate reductase N-terminal" evidence="13">
    <location>
        <begin position="2"/>
        <end position="125"/>
    </location>
</feature>
<dbReference type="PANTHER" id="PTHR20836">
    <property type="entry name" value="DIHYDRODIPICOLINATE REDUCTASE"/>
    <property type="match status" value="1"/>
</dbReference>
<evidence type="ECO:0000256" key="9">
    <source>
        <dbReference type="ARBA" id="ARBA00038983"/>
    </source>
</evidence>
<evidence type="ECO:0000256" key="5">
    <source>
        <dbReference type="ARBA" id="ARBA00023002"/>
    </source>
</evidence>
<dbReference type="PIRSF" id="PIRSF000161">
    <property type="entry name" value="DHPR"/>
    <property type="match status" value="1"/>
</dbReference>
<dbReference type="Pfam" id="PF01113">
    <property type="entry name" value="DapB_N"/>
    <property type="match status" value="1"/>
</dbReference>
<dbReference type="Gene3D" id="3.30.360.10">
    <property type="entry name" value="Dihydrodipicolinate Reductase, domain 2"/>
    <property type="match status" value="1"/>
</dbReference>
<dbReference type="RefSeq" id="WP_089403228.1">
    <property type="nucleotide sequence ID" value="NZ_FZOH01000002.1"/>
</dbReference>
<evidence type="ECO:0000256" key="6">
    <source>
        <dbReference type="ARBA" id="ARBA00023027"/>
    </source>
</evidence>
<dbReference type="SUPFAM" id="SSF51735">
    <property type="entry name" value="NAD(P)-binding Rossmann-fold domains"/>
    <property type="match status" value="1"/>
</dbReference>
<evidence type="ECO:0000259" key="14">
    <source>
        <dbReference type="Pfam" id="PF05173"/>
    </source>
</evidence>
<reference evidence="16" key="1">
    <citation type="submission" date="2017-06" db="EMBL/GenBank/DDBJ databases">
        <authorList>
            <person name="Varghese N."/>
            <person name="Submissions S."/>
        </authorList>
    </citation>
    <scope>NUCLEOTIDE SEQUENCE [LARGE SCALE GENOMIC DNA]</scope>
    <source>
        <strain evidence="16">DSM 45423</strain>
    </source>
</reference>
<dbReference type="CDD" id="cd02274">
    <property type="entry name" value="DHDPR_N"/>
    <property type="match status" value="1"/>
</dbReference>
<dbReference type="Proteomes" id="UP000198386">
    <property type="component" value="Unassembled WGS sequence"/>
</dbReference>
<dbReference type="GO" id="GO:0008839">
    <property type="term" value="F:4-hydroxy-tetrahydrodipicolinate reductase"/>
    <property type="evidence" value="ECO:0007669"/>
    <property type="project" value="UniProtKB-UniRule"/>
</dbReference>
<comment type="catalytic activity">
    <reaction evidence="11">
        <text>(S)-2,3,4,5-tetrahydrodipicolinate + NAD(+) + H2O = (2S,4S)-4-hydroxy-2,3,4,5-tetrahydrodipicolinate + NADH + H(+)</text>
        <dbReference type="Rhea" id="RHEA:35323"/>
        <dbReference type="ChEBI" id="CHEBI:15377"/>
        <dbReference type="ChEBI" id="CHEBI:15378"/>
        <dbReference type="ChEBI" id="CHEBI:16845"/>
        <dbReference type="ChEBI" id="CHEBI:57540"/>
        <dbReference type="ChEBI" id="CHEBI:57945"/>
        <dbReference type="ChEBI" id="CHEBI:67139"/>
        <dbReference type="EC" id="1.17.1.8"/>
    </reaction>
</comment>
<keyword evidence="7" id="KW-0457">Lysine biosynthesis</keyword>
<evidence type="ECO:0000256" key="1">
    <source>
        <dbReference type="ARBA" id="ARBA00006642"/>
    </source>
</evidence>
<keyword evidence="4" id="KW-0220">Diaminopimelate biosynthesis</keyword>
<proteinExistence type="inferred from homology"/>
<evidence type="ECO:0000256" key="10">
    <source>
        <dbReference type="ARBA" id="ARBA00049080"/>
    </source>
</evidence>
<keyword evidence="5" id="KW-0560">Oxidoreductase</keyword>
<dbReference type="GO" id="GO:0019877">
    <property type="term" value="P:diaminopimelate biosynthetic process"/>
    <property type="evidence" value="ECO:0007669"/>
    <property type="project" value="UniProtKB-KW"/>
</dbReference>
<dbReference type="PANTHER" id="PTHR20836:SF0">
    <property type="entry name" value="4-HYDROXY-TETRAHYDRODIPICOLINATE REDUCTASE 1, CHLOROPLASTIC-RELATED"/>
    <property type="match status" value="1"/>
</dbReference>
<evidence type="ECO:0000313" key="15">
    <source>
        <dbReference type="EMBL" id="SNS13710.1"/>
    </source>
</evidence>
<keyword evidence="6" id="KW-0520">NAD</keyword>
<dbReference type="InterPro" id="IPR023940">
    <property type="entry name" value="DHDPR_bac"/>
</dbReference>
<evidence type="ECO:0000256" key="3">
    <source>
        <dbReference type="ARBA" id="ARBA00022857"/>
    </source>
</evidence>
<feature type="domain" description="Dihydrodipicolinate reductase C-terminal" evidence="14">
    <location>
        <begin position="127"/>
        <end position="250"/>
    </location>
</feature>
<gene>
    <name evidence="15" type="ORF">SAMN04488107_1541</name>
</gene>
<organism evidence="15 16">
    <name type="scientific">Geodermatophilus saharensis</name>
    <dbReference type="NCBI Taxonomy" id="1137994"/>
    <lineage>
        <taxon>Bacteria</taxon>
        <taxon>Bacillati</taxon>
        <taxon>Actinomycetota</taxon>
        <taxon>Actinomycetes</taxon>
        <taxon>Geodermatophilales</taxon>
        <taxon>Geodermatophilaceae</taxon>
        <taxon>Geodermatophilus</taxon>
    </lineage>
</organism>
<keyword evidence="16" id="KW-1185">Reference proteome</keyword>
<dbReference type="GO" id="GO:0009089">
    <property type="term" value="P:lysine biosynthetic process via diaminopimelate"/>
    <property type="evidence" value="ECO:0007669"/>
    <property type="project" value="UniProtKB-UniRule"/>
</dbReference>
<accession>A0A239C0Q4</accession>
<evidence type="ECO:0000256" key="11">
    <source>
        <dbReference type="ARBA" id="ARBA00049396"/>
    </source>
</evidence>
<dbReference type="OrthoDB" id="9790352at2"/>
<evidence type="ECO:0000313" key="16">
    <source>
        <dbReference type="Proteomes" id="UP000198386"/>
    </source>
</evidence>
<keyword evidence="3" id="KW-0521">NADP</keyword>
<keyword evidence="2" id="KW-0028">Amino-acid biosynthesis</keyword>
<dbReference type="InterPro" id="IPR036291">
    <property type="entry name" value="NAD(P)-bd_dom_sf"/>
</dbReference>